<evidence type="ECO:0000313" key="1">
    <source>
        <dbReference type="EMBL" id="KAI0091167.1"/>
    </source>
</evidence>
<dbReference type="Proteomes" id="UP001055072">
    <property type="component" value="Unassembled WGS sequence"/>
</dbReference>
<reference evidence="1" key="1">
    <citation type="journal article" date="2021" name="Environ. Microbiol.">
        <title>Gene family expansions and transcriptome signatures uncover fungal adaptations to wood decay.</title>
        <authorList>
            <person name="Hage H."/>
            <person name="Miyauchi S."/>
            <person name="Viragh M."/>
            <person name="Drula E."/>
            <person name="Min B."/>
            <person name="Chaduli D."/>
            <person name="Navarro D."/>
            <person name="Favel A."/>
            <person name="Norest M."/>
            <person name="Lesage-Meessen L."/>
            <person name="Balint B."/>
            <person name="Merenyi Z."/>
            <person name="de Eugenio L."/>
            <person name="Morin E."/>
            <person name="Martinez A.T."/>
            <person name="Baldrian P."/>
            <person name="Stursova M."/>
            <person name="Martinez M.J."/>
            <person name="Novotny C."/>
            <person name="Magnuson J.K."/>
            <person name="Spatafora J.W."/>
            <person name="Maurice S."/>
            <person name="Pangilinan J."/>
            <person name="Andreopoulos W."/>
            <person name="LaButti K."/>
            <person name="Hundley H."/>
            <person name="Na H."/>
            <person name="Kuo A."/>
            <person name="Barry K."/>
            <person name="Lipzen A."/>
            <person name="Henrissat B."/>
            <person name="Riley R."/>
            <person name="Ahrendt S."/>
            <person name="Nagy L.G."/>
            <person name="Grigoriev I.V."/>
            <person name="Martin F."/>
            <person name="Rosso M.N."/>
        </authorList>
    </citation>
    <scope>NUCLEOTIDE SEQUENCE</scope>
    <source>
        <strain evidence="1">CBS 384.51</strain>
    </source>
</reference>
<organism evidence="1 2">
    <name type="scientific">Irpex rosettiformis</name>
    <dbReference type="NCBI Taxonomy" id="378272"/>
    <lineage>
        <taxon>Eukaryota</taxon>
        <taxon>Fungi</taxon>
        <taxon>Dikarya</taxon>
        <taxon>Basidiomycota</taxon>
        <taxon>Agaricomycotina</taxon>
        <taxon>Agaricomycetes</taxon>
        <taxon>Polyporales</taxon>
        <taxon>Irpicaceae</taxon>
        <taxon>Irpex</taxon>
    </lineage>
</organism>
<proteinExistence type="predicted"/>
<evidence type="ECO:0000313" key="2">
    <source>
        <dbReference type="Proteomes" id="UP001055072"/>
    </source>
</evidence>
<protein>
    <submittedName>
        <fullName evidence="1">Alcohol oxidase</fullName>
    </submittedName>
</protein>
<comment type="caution">
    <text evidence="1">The sequence shown here is derived from an EMBL/GenBank/DDBJ whole genome shotgun (WGS) entry which is preliminary data.</text>
</comment>
<name>A0ACB8UA40_9APHY</name>
<gene>
    <name evidence="1" type="ORF">BDY19DRAFT_886510</name>
</gene>
<keyword evidence="2" id="KW-1185">Reference proteome</keyword>
<accession>A0ACB8UA40</accession>
<sequence>MVYNPRDVADQEYDIVVVGGGTAGCVIASRLSEDPSLKILLLEAGQSGKTNPMTLTPWAFLGYWHTEHEWGLSTDPQVHAANRTVFWPRGKLLGGCNALIRFHYSFHYGAPSDYDEWAHLQKGQPGAEGWSYSAIHPYFQKFEKYSPSKTWPDIDATLHGAQGPVEVGYRGHFGSYTKDFIDASSAVGIAHNNDINTHKGTLGVTKRLTKHIVTYIDKKGQRVTSERAYLTPDVLARTNLTVATGAYVNRVLFKSIGSSIRATGVEYRNKNGSIFVSRARKEVVLSAGAVHTPHVLMLSGVGPAEHLKSVGVPVIKALPGVGSSLKDHPVIDTRYASKHPDTLDYLGRPKNLVQRGQSSMAVLQYQLNGTGPLTSNIIEAAAFVRSDDPALFPPEKYSEWSTPEDTTTGKAAPDLEMFLSAMGYKDNAQTEFDHPTGYTFGMHAVCLRPKSSGTIRLKSKNPEDPPLIDAHYLEDHNDIKTLIRGLRLIDATVKQEPLASRIDHSGDMYPDLEHDLSEKTDAELEQFVRENVSTLFHPACSARMAPLEDGGVVDSFLRVHGIPNLRVADASVFPSIVAGHTTAPVYAIAEKASELIRNEF</sequence>
<dbReference type="EMBL" id="MU274906">
    <property type="protein sequence ID" value="KAI0091167.1"/>
    <property type="molecule type" value="Genomic_DNA"/>
</dbReference>